<gene>
    <name evidence="2" type="ORF">RI129_010804</name>
</gene>
<evidence type="ECO:0000313" key="2">
    <source>
        <dbReference type="EMBL" id="KAK5639993.1"/>
    </source>
</evidence>
<evidence type="ECO:0000259" key="1">
    <source>
        <dbReference type="PROSITE" id="PS50878"/>
    </source>
</evidence>
<dbReference type="PANTHER" id="PTHR21301">
    <property type="entry name" value="REVERSE TRANSCRIPTASE"/>
    <property type="match status" value="1"/>
</dbReference>
<dbReference type="PANTHER" id="PTHR21301:SF10">
    <property type="entry name" value="REVERSE TRANSCRIPTASE DOMAIN-CONTAINING PROTEIN"/>
    <property type="match status" value="1"/>
</dbReference>
<accession>A0AAN7V6P0</accession>
<dbReference type="Pfam" id="PF26215">
    <property type="entry name" value="HTH_animal"/>
    <property type="match status" value="1"/>
</dbReference>
<dbReference type="InterPro" id="IPR000477">
    <property type="entry name" value="RT_dom"/>
</dbReference>
<name>A0AAN7V6P0_9COLE</name>
<dbReference type="CDD" id="cd10442">
    <property type="entry name" value="GIY-YIG_PLEs"/>
    <property type="match status" value="1"/>
</dbReference>
<evidence type="ECO:0000313" key="3">
    <source>
        <dbReference type="Proteomes" id="UP001329430"/>
    </source>
</evidence>
<proteinExistence type="predicted"/>
<organism evidence="2 3">
    <name type="scientific">Pyrocoelia pectoralis</name>
    <dbReference type="NCBI Taxonomy" id="417401"/>
    <lineage>
        <taxon>Eukaryota</taxon>
        <taxon>Metazoa</taxon>
        <taxon>Ecdysozoa</taxon>
        <taxon>Arthropoda</taxon>
        <taxon>Hexapoda</taxon>
        <taxon>Insecta</taxon>
        <taxon>Pterygota</taxon>
        <taxon>Neoptera</taxon>
        <taxon>Endopterygota</taxon>
        <taxon>Coleoptera</taxon>
        <taxon>Polyphaga</taxon>
        <taxon>Elateriformia</taxon>
        <taxon>Elateroidea</taxon>
        <taxon>Lampyridae</taxon>
        <taxon>Lampyrinae</taxon>
        <taxon>Pyrocoelia</taxon>
    </lineage>
</organism>
<dbReference type="EMBL" id="JAVRBK010000008">
    <property type="protein sequence ID" value="KAK5639993.1"/>
    <property type="molecule type" value="Genomic_DNA"/>
</dbReference>
<dbReference type="PROSITE" id="PS50878">
    <property type="entry name" value="RT_POL"/>
    <property type="match status" value="1"/>
</dbReference>
<dbReference type="Gene3D" id="3.40.1440.10">
    <property type="entry name" value="GIY-YIG endonuclease"/>
    <property type="match status" value="1"/>
</dbReference>
<dbReference type="Pfam" id="PF00078">
    <property type="entry name" value="RVT_1"/>
    <property type="match status" value="1"/>
</dbReference>
<dbReference type="InterPro" id="IPR058912">
    <property type="entry name" value="HTH_animal"/>
</dbReference>
<feature type="domain" description="Reverse transcriptase" evidence="1">
    <location>
        <begin position="17"/>
        <end position="317"/>
    </location>
</feature>
<dbReference type="AlphaFoldDB" id="A0AAN7V6P0"/>
<dbReference type="InterPro" id="IPR035901">
    <property type="entry name" value="GIY-YIG_endonuc_sf"/>
</dbReference>
<reference evidence="2 3" key="1">
    <citation type="journal article" date="2024" name="Insects">
        <title>An Improved Chromosome-Level Genome Assembly of the Firefly Pyrocoelia pectoralis.</title>
        <authorList>
            <person name="Fu X."/>
            <person name="Meyer-Rochow V.B."/>
            <person name="Ballantyne L."/>
            <person name="Zhu X."/>
        </authorList>
    </citation>
    <scope>NUCLEOTIDE SEQUENCE [LARGE SCALE GENOMIC DNA]</scope>
    <source>
        <strain evidence="2">XCY_ONT2</strain>
    </source>
</reference>
<dbReference type="SUPFAM" id="SSF82771">
    <property type="entry name" value="GIY-YIG endonuclease"/>
    <property type="match status" value="1"/>
</dbReference>
<keyword evidence="3" id="KW-1185">Reference proteome</keyword>
<protein>
    <recommendedName>
        <fullName evidence="1">Reverse transcriptase domain-containing protein</fullName>
    </recommendedName>
</protein>
<dbReference type="Proteomes" id="UP001329430">
    <property type="component" value="Chromosome 8"/>
</dbReference>
<comment type="caution">
    <text evidence="2">The sequence shown here is derived from an EMBL/GenBank/DDBJ whole genome shotgun (WGS) entry which is preliminary data.</text>
</comment>
<sequence>MKLTSRLFIKISETKGERLVVILNKVDYIDKVLDFINKPGFSKLKSNPTISFQKLVRATVYSHRDILSSLNINYRTLLQMNPVCPLLYGLPKIHKCHVPIRPVVSFIDTPISKITAWLNYFLKLHVKLRHNFSLENARQLTERISSAKLPTNFAMVSFDVENLFPSIPPHECIQLVSEHLTTSDLLDHQVACVLSLLNLCLKQNFFKFNNTCYSQIGGLAMGSNLSPFLSEIFMNNLEVSFISKHQFYHDHVIYWGRYVDDVVCIHSGNDLKTDLFLQYLNNIHPCIKFTMEKETNGSLPFLDLLLLKSPAKISFSIYRKPTTTDTLIPIESEHSFPHKLASLNSLIHRLFSIPMSPDSFNNELNIIKQIAINNGYPAHLVAKLASKIKYSRSSSRLTPIAAHSDYHMFKSLPFYPHISYKIQNIFKHHNIFISFSNNHTLRSSIVRNKDRSDPLDSSGVYQLNCNSCPSFYIGQTGRSFRTRFKEHFNAIKRNNMDHPSSMAEHILSTGHSFDYKQDFKILHRVNKGYLLNTLENFEISRHKLNPGLLNEIVDFQNVLISNLCI</sequence>